<keyword evidence="2" id="KW-1185">Reference proteome</keyword>
<proteinExistence type="predicted"/>
<gene>
    <name evidence="1" type="ORF">ACFQRF_05405</name>
</gene>
<organism evidence="1 2">
    <name type="scientific">Marinactinospora rubrisoli</name>
    <dbReference type="NCBI Taxonomy" id="2715399"/>
    <lineage>
        <taxon>Bacteria</taxon>
        <taxon>Bacillati</taxon>
        <taxon>Actinomycetota</taxon>
        <taxon>Actinomycetes</taxon>
        <taxon>Streptosporangiales</taxon>
        <taxon>Nocardiopsidaceae</taxon>
        <taxon>Marinactinospora</taxon>
    </lineage>
</organism>
<dbReference type="EMBL" id="JBHTBH010000002">
    <property type="protein sequence ID" value="MFC7327172.1"/>
    <property type="molecule type" value="Genomic_DNA"/>
</dbReference>
<accession>A0ABW2KB32</accession>
<protein>
    <recommendedName>
        <fullName evidence="3">Secreted protein</fullName>
    </recommendedName>
</protein>
<evidence type="ECO:0008006" key="3">
    <source>
        <dbReference type="Google" id="ProtNLM"/>
    </source>
</evidence>
<evidence type="ECO:0000313" key="1">
    <source>
        <dbReference type="EMBL" id="MFC7327172.1"/>
    </source>
</evidence>
<dbReference type="RefSeq" id="WP_379869763.1">
    <property type="nucleotide sequence ID" value="NZ_JBHTBH010000002.1"/>
</dbReference>
<name>A0ABW2KB32_9ACTN</name>
<dbReference type="Proteomes" id="UP001596540">
    <property type="component" value="Unassembled WGS sequence"/>
</dbReference>
<reference evidence="2" key="1">
    <citation type="journal article" date="2019" name="Int. J. Syst. Evol. Microbiol.">
        <title>The Global Catalogue of Microorganisms (GCM) 10K type strain sequencing project: providing services to taxonomists for standard genome sequencing and annotation.</title>
        <authorList>
            <consortium name="The Broad Institute Genomics Platform"/>
            <consortium name="The Broad Institute Genome Sequencing Center for Infectious Disease"/>
            <person name="Wu L."/>
            <person name="Ma J."/>
        </authorList>
    </citation>
    <scope>NUCLEOTIDE SEQUENCE [LARGE SCALE GENOMIC DNA]</scope>
    <source>
        <strain evidence="2">CGMCC 4.7382</strain>
    </source>
</reference>
<comment type="caution">
    <text evidence="1">The sequence shown here is derived from an EMBL/GenBank/DDBJ whole genome shotgun (WGS) entry which is preliminary data.</text>
</comment>
<sequence length="59" mass="6408">MVGLLSVVAVGLVLVGVLAGRLLAEARRLRAQVATTRAELEPRCRALRELTEDARPDVR</sequence>
<evidence type="ECO:0000313" key="2">
    <source>
        <dbReference type="Proteomes" id="UP001596540"/>
    </source>
</evidence>